<evidence type="ECO:0000313" key="4">
    <source>
        <dbReference type="Proteomes" id="UP000622797"/>
    </source>
</evidence>
<reference evidence="3" key="2">
    <citation type="submission" date="2020-05" db="EMBL/GenBank/DDBJ databases">
        <authorList>
            <person name="Kim H.-S."/>
            <person name="Proctor R.H."/>
            <person name="Brown D.W."/>
        </authorList>
    </citation>
    <scope>NUCLEOTIDE SEQUENCE</scope>
    <source>
        <strain evidence="3">NRRL 20472</strain>
    </source>
</reference>
<dbReference type="PANTHER" id="PTHR36183">
    <property type="entry name" value="BETA-GLUCURONIDASE"/>
    <property type="match status" value="1"/>
</dbReference>
<dbReference type="Gene3D" id="3.20.20.80">
    <property type="entry name" value="Glycosidases"/>
    <property type="match status" value="1"/>
</dbReference>
<dbReference type="Pfam" id="PF16862">
    <property type="entry name" value="Glyco_hydro_79C"/>
    <property type="match status" value="1"/>
</dbReference>
<dbReference type="InterPro" id="IPR017853">
    <property type="entry name" value="GH"/>
</dbReference>
<feature type="chain" id="PRO_5034765650" description="Beta-glucuronidase C-terminal domain-containing protein" evidence="1">
    <location>
        <begin position="18"/>
        <end position="508"/>
    </location>
</feature>
<dbReference type="SUPFAM" id="SSF51445">
    <property type="entry name" value="(Trans)glycosidases"/>
    <property type="match status" value="1"/>
</dbReference>
<dbReference type="InterPro" id="IPR031728">
    <property type="entry name" value="GlcAase_C"/>
</dbReference>
<evidence type="ECO:0000313" key="3">
    <source>
        <dbReference type="EMBL" id="KAF4965633.1"/>
    </source>
</evidence>
<name>A0A8H4TX63_9HYPO</name>
<feature type="domain" description="Beta-glucuronidase C-terminal" evidence="2">
    <location>
        <begin position="410"/>
        <end position="504"/>
    </location>
</feature>
<gene>
    <name evidence="3" type="ORF">FSARC_6570</name>
</gene>
<dbReference type="InterPro" id="IPR052974">
    <property type="entry name" value="GH79_Enzymes"/>
</dbReference>
<keyword evidence="1" id="KW-0732">Signal</keyword>
<dbReference type="Gene3D" id="2.60.40.1180">
    <property type="entry name" value="Golgi alpha-mannosidase II"/>
    <property type="match status" value="1"/>
</dbReference>
<dbReference type="PANTHER" id="PTHR36183:SF2">
    <property type="entry name" value="BETA-GLUCURONIDASE C-TERMINAL DOMAIN-CONTAINING PROTEIN"/>
    <property type="match status" value="1"/>
</dbReference>
<evidence type="ECO:0000259" key="2">
    <source>
        <dbReference type="Pfam" id="PF16862"/>
    </source>
</evidence>
<feature type="signal peptide" evidence="1">
    <location>
        <begin position="1"/>
        <end position="17"/>
    </location>
</feature>
<reference evidence="3" key="1">
    <citation type="journal article" date="2020" name="BMC Genomics">
        <title>Correction to: Identification and distribution of gene clusters required for synthesis of sphingolipid metabolism inhibitors in diverse species of the filamentous fungus Fusarium.</title>
        <authorList>
            <person name="Kim H.S."/>
            <person name="Lohmar J.M."/>
            <person name="Busman M."/>
            <person name="Brown D.W."/>
            <person name="Naumann T.A."/>
            <person name="Divon H.H."/>
            <person name="Lysoe E."/>
            <person name="Uhlig S."/>
            <person name="Proctor R.H."/>
        </authorList>
    </citation>
    <scope>NUCLEOTIDE SEQUENCE</scope>
    <source>
        <strain evidence="3">NRRL 20472</strain>
    </source>
</reference>
<proteinExistence type="predicted"/>
<evidence type="ECO:0000256" key="1">
    <source>
        <dbReference type="SAM" id="SignalP"/>
    </source>
</evidence>
<dbReference type="OrthoDB" id="2796951at2759"/>
<keyword evidence="4" id="KW-1185">Reference proteome</keyword>
<dbReference type="InterPro" id="IPR013780">
    <property type="entry name" value="Glyco_hydro_b"/>
</dbReference>
<dbReference type="EMBL" id="JABEXW010000335">
    <property type="protein sequence ID" value="KAF4965633.1"/>
    <property type="molecule type" value="Genomic_DNA"/>
</dbReference>
<sequence>MKLVNAISLAAIQAATAKPTTSRSKPYFDVNKGAANAVPLERQLMSLSIEFGNTVDFFGDVNKPNSFSRQLLQNVVDRSGSPAILRIGGNTQDRATFCSNCTETLDSLVLNDPNDPKGSEATELTFNANLLHVLSDNVPAGSPIIFGLNYRNDSLELAKDEIRAAFENLDQHLVMAYELGNEVNLFGDHRPKDYDVNDYTRDMKEWIPALAAVGSQYDPKFQFGSFTGPQLFKPDMTIQNLVKMGVPQSIPQVEYFAVHGYPWDICTPESAALVSIEKLLNHTETTELLKKYSKQIAAAKSLDKEVHTGETGSVACHGKYGVSNSLGAALWELDYAFSGSVEGISRFFFHMGKGDFYYSMWEPLPSPKSSKAHINPTYYTMLFAADLVAGLETPRISAVPQKDKESAVHFAVYNGDELKKLVFLNLQHYERNSTTPRGCQTFDVGSVLGDNVQVRRLTGADSAATSGVTWAGQSTDDAGRIVGDLIVEKVYRGLVTVRASEAVIVEKV</sequence>
<comment type="caution">
    <text evidence="3">The sequence shown here is derived from an EMBL/GenBank/DDBJ whole genome shotgun (WGS) entry which is preliminary data.</text>
</comment>
<organism evidence="3 4">
    <name type="scientific">Fusarium sarcochroum</name>
    <dbReference type="NCBI Taxonomy" id="1208366"/>
    <lineage>
        <taxon>Eukaryota</taxon>
        <taxon>Fungi</taxon>
        <taxon>Dikarya</taxon>
        <taxon>Ascomycota</taxon>
        <taxon>Pezizomycotina</taxon>
        <taxon>Sordariomycetes</taxon>
        <taxon>Hypocreomycetidae</taxon>
        <taxon>Hypocreales</taxon>
        <taxon>Nectriaceae</taxon>
        <taxon>Fusarium</taxon>
        <taxon>Fusarium lateritium species complex</taxon>
    </lineage>
</organism>
<dbReference type="AlphaFoldDB" id="A0A8H4TX63"/>
<accession>A0A8H4TX63</accession>
<dbReference type="Proteomes" id="UP000622797">
    <property type="component" value="Unassembled WGS sequence"/>
</dbReference>
<protein>
    <recommendedName>
        <fullName evidence="2">Beta-glucuronidase C-terminal domain-containing protein</fullName>
    </recommendedName>
</protein>